<evidence type="ECO:0000313" key="2">
    <source>
        <dbReference type="EMBL" id="NYF80826.1"/>
    </source>
</evidence>
<organism evidence="2 3">
    <name type="scientific">Granulicella arctica</name>
    <dbReference type="NCBI Taxonomy" id="940613"/>
    <lineage>
        <taxon>Bacteria</taxon>
        <taxon>Pseudomonadati</taxon>
        <taxon>Acidobacteriota</taxon>
        <taxon>Terriglobia</taxon>
        <taxon>Terriglobales</taxon>
        <taxon>Acidobacteriaceae</taxon>
        <taxon>Granulicella</taxon>
    </lineage>
</organism>
<dbReference type="InterPro" id="IPR016410">
    <property type="entry name" value="Phage_imm"/>
</dbReference>
<sequence>MITLSILTLMYFLPTIVAANRGHGVTGILLLNLLFGWTGIGWFALMLWAILSAPHYILVPAPCYAPYAGYRR</sequence>
<keyword evidence="1" id="KW-0812">Transmembrane</keyword>
<dbReference type="AlphaFoldDB" id="A0A7Y9PKK5"/>
<dbReference type="Proteomes" id="UP000589520">
    <property type="component" value="Unassembled WGS sequence"/>
</dbReference>
<protein>
    <submittedName>
        <fullName evidence="2">Mg2+ and Co2+ transporter CorA</fullName>
    </submittedName>
</protein>
<proteinExistence type="predicted"/>
<evidence type="ECO:0000256" key="1">
    <source>
        <dbReference type="SAM" id="Phobius"/>
    </source>
</evidence>
<name>A0A7Y9PKK5_9BACT</name>
<dbReference type="EMBL" id="JACCCW010000002">
    <property type="protein sequence ID" value="NYF80826.1"/>
    <property type="molecule type" value="Genomic_DNA"/>
</dbReference>
<keyword evidence="1" id="KW-0472">Membrane</keyword>
<keyword evidence="3" id="KW-1185">Reference proteome</keyword>
<reference evidence="2 3" key="1">
    <citation type="submission" date="2020-07" db="EMBL/GenBank/DDBJ databases">
        <title>Genomic Encyclopedia of Type Strains, Phase IV (KMG-V): Genome sequencing to study the core and pangenomes of soil and plant-associated prokaryotes.</title>
        <authorList>
            <person name="Whitman W."/>
        </authorList>
    </citation>
    <scope>NUCLEOTIDE SEQUENCE [LARGE SCALE GENOMIC DNA]</scope>
    <source>
        <strain evidence="2 3">X4EP2</strain>
    </source>
</reference>
<accession>A0A7Y9PKK5</accession>
<comment type="caution">
    <text evidence="2">The sequence shown here is derived from an EMBL/GenBank/DDBJ whole genome shotgun (WGS) entry which is preliminary data.</text>
</comment>
<dbReference type="Pfam" id="PF14373">
    <property type="entry name" value="Imm_superinfect"/>
    <property type="match status" value="1"/>
</dbReference>
<gene>
    <name evidence="2" type="ORF">HDF17_003146</name>
</gene>
<dbReference type="RefSeq" id="WP_179492510.1">
    <property type="nucleotide sequence ID" value="NZ_JACCCW010000002.1"/>
</dbReference>
<keyword evidence="1" id="KW-1133">Transmembrane helix</keyword>
<evidence type="ECO:0000313" key="3">
    <source>
        <dbReference type="Proteomes" id="UP000589520"/>
    </source>
</evidence>
<feature type="transmembrane region" description="Helical" evidence="1">
    <location>
        <begin position="28"/>
        <end position="51"/>
    </location>
</feature>